<feature type="region of interest" description="Disordered" evidence="1">
    <location>
        <begin position="146"/>
        <end position="165"/>
    </location>
</feature>
<protein>
    <recommendedName>
        <fullName evidence="6">Neocarzinostatin family protein</fullName>
    </recommendedName>
</protein>
<keyword evidence="3" id="KW-0732">Signal</keyword>
<feature type="chain" id="PRO_5046917196" description="Neocarzinostatin family protein" evidence="3">
    <location>
        <begin position="29"/>
        <end position="197"/>
    </location>
</feature>
<dbReference type="EMBL" id="CP078145">
    <property type="protein sequence ID" value="QXN93007.1"/>
    <property type="molecule type" value="Genomic_DNA"/>
</dbReference>
<evidence type="ECO:0008006" key="6">
    <source>
        <dbReference type="Google" id="ProtNLM"/>
    </source>
</evidence>
<keyword evidence="2" id="KW-1133">Transmembrane helix</keyword>
<name>A0ABX8RTN4_NOCIO</name>
<feature type="transmembrane region" description="Helical" evidence="2">
    <location>
        <begin position="169"/>
        <end position="189"/>
    </location>
</feature>
<keyword evidence="2" id="KW-0472">Membrane</keyword>
<evidence type="ECO:0000256" key="3">
    <source>
        <dbReference type="SAM" id="SignalP"/>
    </source>
</evidence>
<feature type="signal peptide" evidence="3">
    <location>
        <begin position="1"/>
        <end position="28"/>
    </location>
</feature>
<accession>A0ABX8RTN4</accession>
<evidence type="ECO:0000313" key="5">
    <source>
        <dbReference type="Proteomes" id="UP000694257"/>
    </source>
</evidence>
<organism evidence="4 5">
    <name type="scientific">Nocardia iowensis</name>
    <dbReference type="NCBI Taxonomy" id="204891"/>
    <lineage>
        <taxon>Bacteria</taxon>
        <taxon>Bacillati</taxon>
        <taxon>Actinomycetota</taxon>
        <taxon>Actinomycetes</taxon>
        <taxon>Mycobacteriales</taxon>
        <taxon>Nocardiaceae</taxon>
        <taxon>Nocardia</taxon>
    </lineage>
</organism>
<gene>
    <name evidence="4" type="ORF">KV110_07825</name>
</gene>
<reference evidence="4 5" key="1">
    <citation type="submission" date="2021-07" db="EMBL/GenBank/DDBJ databases">
        <title>Whole Genome Sequence of Nocardia Iowensis.</title>
        <authorList>
            <person name="Lamm A."/>
            <person name="Collins-Fairclough A.M."/>
            <person name="Bunk B."/>
            <person name="Sproer C."/>
        </authorList>
    </citation>
    <scope>NUCLEOTIDE SEQUENCE [LARGE SCALE GENOMIC DNA]</scope>
    <source>
        <strain evidence="4 5">NRRL 5646</strain>
    </source>
</reference>
<dbReference type="Pfam" id="PF00960">
    <property type="entry name" value="Neocarzinostat"/>
    <property type="match status" value="1"/>
</dbReference>
<dbReference type="RefSeq" id="WP_218474696.1">
    <property type="nucleotide sequence ID" value="NZ_BAABJN010000001.1"/>
</dbReference>
<evidence type="ECO:0000313" key="4">
    <source>
        <dbReference type="EMBL" id="QXN93007.1"/>
    </source>
</evidence>
<feature type="compositionally biased region" description="Low complexity" evidence="1">
    <location>
        <begin position="146"/>
        <end position="159"/>
    </location>
</feature>
<keyword evidence="2" id="KW-0812">Transmembrane</keyword>
<dbReference type="InterPro" id="IPR002186">
    <property type="entry name" value="Neocarzinostatin_fam"/>
</dbReference>
<proteinExistence type="predicted"/>
<evidence type="ECO:0000256" key="1">
    <source>
        <dbReference type="SAM" id="MobiDB-lite"/>
    </source>
</evidence>
<sequence>MRTRIARFGLLATATLAALLGTSPIALAAPALQLSQNSGLTVGQTVTVTLDGLPPNLPTVAVGQCKPQVVAPTDCNLTGSLLGTADPQGTWQPNGGNKTLTLIATVGGTDCTAAAGACTIAVTSLTNPNQILASVPLTFGPAAASAKPSATAGDASASESSDEDSNTPLIIGIAAVVVVVVGAGIVVAARRRAGGSR</sequence>
<dbReference type="Proteomes" id="UP000694257">
    <property type="component" value="Chromosome"/>
</dbReference>
<keyword evidence="5" id="KW-1185">Reference proteome</keyword>
<evidence type="ECO:0000256" key="2">
    <source>
        <dbReference type="SAM" id="Phobius"/>
    </source>
</evidence>